<organism evidence="1 2">
    <name type="scientific">Flavobacterium cheongpyeongense</name>
    <dbReference type="NCBI Taxonomy" id="2212651"/>
    <lineage>
        <taxon>Bacteria</taxon>
        <taxon>Pseudomonadati</taxon>
        <taxon>Bacteroidota</taxon>
        <taxon>Flavobacteriia</taxon>
        <taxon>Flavobacteriales</taxon>
        <taxon>Flavobacteriaceae</taxon>
        <taxon>Flavobacterium</taxon>
    </lineage>
</organism>
<proteinExistence type="predicted"/>
<dbReference type="RefSeq" id="WP_110308660.1">
    <property type="nucleotide sequence ID" value="NZ_QJHK01000033.1"/>
</dbReference>
<reference evidence="1 2" key="1">
    <citation type="submission" date="2018-05" db="EMBL/GenBank/DDBJ databases">
        <title>Flavobacterium sp. strain IMCC34759, incomplete genome.</title>
        <authorList>
            <person name="Joung Y."/>
            <person name="Cho J."/>
        </authorList>
    </citation>
    <scope>NUCLEOTIDE SEQUENCE [LARGE SCALE GENOMIC DNA]</scope>
    <source>
        <strain evidence="1 2">IMCC34759</strain>
    </source>
</reference>
<protein>
    <recommendedName>
        <fullName evidence="3">DUF1877 domain-containing protein</fullName>
    </recommendedName>
</protein>
<dbReference type="OrthoDB" id="982342at2"/>
<evidence type="ECO:0008006" key="3">
    <source>
        <dbReference type="Google" id="ProtNLM"/>
    </source>
</evidence>
<evidence type="ECO:0000313" key="1">
    <source>
        <dbReference type="EMBL" id="PXY38768.1"/>
    </source>
</evidence>
<comment type="caution">
    <text evidence="1">The sequence shown here is derived from an EMBL/GenBank/DDBJ whole genome shotgun (WGS) entry which is preliminary data.</text>
</comment>
<name>A0A2V4BIH0_9FLAO</name>
<sequence>MGLDISVGVDNYEVIFDENYHQNDDENFNKHSLSRTFCNFICRKEVIETEAELDQIGKIVGVDISAIYEMGNYVDIEELAEYIDEEELEDEIIKAELNNAKLEGNINKVLKTVSELITKLNEIESLPKLLLKTEFDTLNNDEYFSSFPIDKGKGYIDNNFGQDLRNFKNFLEYCLKRETKTVWFIFG</sequence>
<dbReference type="AlphaFoldDB" id="A0A2V4BIH0"/>
<evidence type="ECO:0000313" key="2">
    <source>
        <dbReference type="Proteomes" id="UP000247903"/>
    </source>
</evidence>
<keyword evidence="2" id="KW-1185">Reference proteome</keyword>
<dbReference type="EMBL" id="QJHK01000033">
    <property type="protein sequence ID" value="PXY38768.1"/>
    <property type="molecule type" value="Genomic_DNA"/>
</dbReference>
<gene>
    <name evidence="1" type="ORF">DMB65_21375</name>
</gene>
<dbReference type="Proteomes" id="UP000247903">
    <property type="component" value="Unassembled WGS sequence"/>
</dbReference>
<accession>A0A2V4BIH0</accession>